<dbReference type="GeneID" id="20708230"/>
<reference evidence="1 2" key="1">
    <citation type="submission" date="2008-03" db="EMBL/GenBank/DDBJ databases">
        <title>The Genome Sequence of Verticillium dahliae VdLs.17.</title>
        <authorList>
            <consortium name="The Broad Institute Genome Sequencing Platform"/>
            <person name="Ma L.-J.J."/>
            <person name="Klosterman S.J."/>
            <person name="Subbarao K."/>
            <person name="Dobinson K."/>
            <person name="Veronese P."/>
            <person name="Kang S."/>
            <person name="Gold S.E."/>
            <person name="Young S."/>
            <person name="Jaffe D."/>
            <person name="Gnerre S."/>
            <person name="Berlin A."/>
            <person name="Heiman D."/>
            <person name="Hepburn T."/>
            <person name="Sykes S."/>
            <person name="Alvarado L."/>
            <person name="Kodira C.D."/>
            <person name="Lander E."/>
            <person name="Galagan J."/>
            <person name="Nusbaum C."/>
            <person name="Birren B."/>
        </authorList>
    </citation>
    <scope>NUCLEOTIDE SEQUENCE [LARGE SCALE GENOMIC DNA]</scope>
    <source>
        <strain evidence="2">VdLs.17 / ATCC MYA-4575 / FGSC 10137</strain>
    </source>
</reference>
<dbReference type="HOGENOM" id="CLU_1409793_0_0_1"/>
<dbReference type="Proteomes" id="UP000001611">
    <property type="component" value="Unassembled WGS sequence"/>
</dbReference>
<dbReference type="eggNOG" id="ENOG502TFKI">
    <property type="taxonomic scope" value="Eukaryota"/>
</dbReference>
<dbReference type="InParanoid" id="G2X9D5"/>
<dbReference type="EMBL" id="DS572708">
    <property type="protein sequence ID" value="EGY15603.1"/>
    <property type="molecule type" value="Genomic_DNA"/>
</dbReference>
<evidence type="ECO:0000313" key="1">
    <source>
        <dbReference type="EMBL" id="EGY15603.1"/>
    </source>
</evidence>
<dbReference type="OrthoDB" id="4854409at2759"/>
<evidence type="ECO:0000313" key="2">
    <source>
        <dbReference type="Proteomes" id="UP000001611"/>
    </source>
</evidence>
<name>G2X9D5_VERDV</name>
<dbReference type="AlphaFoldDB" id="G2X9D5"/>
<proteinExistence type="predicted"/>
<dbReference type="RefSeq" id="XP_009657766.1">
    <property type="nucleotide sequence ID" value="XM_009659471.1"/>
</dbReference>
<gene>
    <name evidence="1" type="ORF">VDAG_06767</name>
</gene>
<organism evidence="1 2">
    <name type="scientific">Verticillium dahliae (strain VdLs.17 / ATCC MYA-4575 / FGSC 10137)</name>
    <name type="common">Verticillium wilt</name>
    <dbReference type="NCBI Taxonomy" id="498257"/>
    <lineage>
        <taxon>Eukaryota</taxon>
        <taxon>Fungi</taxon>
        <taxon>Dikarya</taxon>
        <taxon>Ascomycota</taxon>
        <taxon>Pezizomycotina</taxon>
        <taxon>Sordariomycetes</taxon>
        <taxon>Hypocreomycetidae</taxon>
        <taxon>Glomerellales</taxon>
        <taxon>Plectosphaerellaceae</taxon>
        <taxon>Verticillium</taxon>
    </lineage>
</organism>
<dbReference type="KEGG" id="vda:VDAG_06767"/>
<sequence length="193" mass="21940">MTPLAPRSWSADVQQCTTTIFEETQEAVGKWKQRSSTEQEGKALAVLSQTYPSSRPHQSSVGDARARPELYTVGTRVMQRCHQLLELYREFNTQLADDSDDIDDPQWLHDAERMSEMLERGNQFGKKLVGTMVQPVLQPRLPMVDAENAKDTDLMAIEMFDGLEALLDDTWGRTARMHLDAFETLLSKEANHL</sequence>
<accession>G2X9D5</accession>
<protein>
    <submittedName>
        <fullName evidence="1">Uncharacterized protein</fullName>
    </submittedName>
</protein>
<keyword evidence="2" id="KW-1185">Reference proteome</keyword>
<reference evidence="2" key="2">
    <citation type="journal article" date="2011" name="PLoS Pathog.">
        <title>Comparative genomics yields insights into niche adaptation of plant vascular wilt pathogens.</title>
        <authorList>
            <person name="Klosterman S.J."/>
            <person name="Subbarao K.V."/>
            <person name="Kang S."/>
            <person name="Veronese P."/>
            <person name="Gold S.E."/>
            <person name="Thomma B.P.H.J."/>
            <person name="Chen Z."/>
            <person name="Henrissat B."/>
            <person name="Lee Y.-H."/>
            <person name="Park J."/>
            <person name="Garcia-Pedrajas M.D."/>
            <person name="Barbara D.J."/>
            <person name="Anchieta A."/>
            <person name="de Jonge R."/>
            <person name="Santhanam P."/>
            <person name="Maruthachalam K."/>
            <person name="Atallah Z."/>
            <person name="Amyotte S.G."/>
            <person name="Paz Z."/>
            <person name="Inderbitzin P."/>
            <person name="Hayes R.J."/>
            <person name="Heiman D.I."/>
            <person name="Young S."/>
            <person name="Zeng Q."/>
            <person name="Engels R."/>
            <person name="Galagan J."/>
            <person name="Cuomo C.A."/>
            <person name="Dobinson K.F."/>
            <person name="Ma L.-J."/>
        </authorList>
    </citation>
    <scope>NUCLEOTIDE SEQUENCE [LARGE SCALE GENOMIC DNA]</scope>
    <source>
        <strain evidence="2">VdLs.17 / ATCC MYA-4575 / FGSC 10137</strain>
    </source>
</reference>